<keyword evidence="3" id="KW-1185">Reference proteome</keyword>
<keyword evidence="1" id="KW-0472">Membrane</keyword>
<keyword evidence="1" id="KW-1133">Transmembrane helix</keyword>
<accession>A0ABY1JDU7</accession>
<dbReference type="EMBL" id="FSQZ01000001">
    <property type="protein sequence ID" value="SIN70457.1"/>
    <property type="molecule type" value="Genomic_DNA"/>
</dbReference>
<feature type="transmembrane region" description="Helical" evidence="1">
    <location>
        <begin position="87"/>
        <end position="108"/>
    </location>
</feature>
<gene>
    <name evidence="2" type="ORF">SAMN05444368_1336</name>
</gene>
<feature type="transmembrane region" description="Helical" evidence="1">
    <location>
        <begin position="54"/>
        <end position="75"/>
    </location>
</feature>
<evidence type="ECO:0000313" key="2">
    <source>
        <dbReference type="EMBL" id="SIN70457.1"/>
    </source>
</evidence>
<comment type="caution">
    <text evidence="2">The sequence shown here is derived from an EMBL/GenBank/DDBJ whole genome shotgun (WGS) entry which is preliminary data.</text>
</comment>
<protein>
    <submittedName>
        <fullName evidence="2">Uncharacterized protein</fullName>
    </submittedName>
</protein>
<feature type="transmembrane region" description="Helical" evidence="1">
    <location>
        <begin position="114"/>
        <end position="134"/>
    </location>
</feature>
<evidence type="ECO:0000313" key="3">
    <source>
        <dbReference type="Proteomes" id="UP000185093"/>
    </source>
</evidence>
<name>A0ABY1JDU7_9BACT</name>
<dbReference type="RefSeq" id="WP_074199691.1">
    <property type="nucleotide sequence ID" value="NZ_FSQZ01000001.1"/>
</dbReference>
<evidence type="ECO:0000256" key="1">
    <source>
        <dbReference type="SAM" id="Phobius"/>
    </source>
</evidence>
<organism evidence="2 3">
    <name type="scientific">Acetomicrobium flavidum</name>
    <dbReference type="NCBI Taxonomy" id="49896"/>
    <lineage>
        <taxon>Bacteria</taxon>
        <taxon>Thermotogati</taxon>
        <taxon>Synergistota</taxon>
        <taxon>Synergistia</taxon>
        <taxon>Synergistales</taxon>
        <taxon>Acetomicrobiaceae</taxon>
        <taxon>Acetomicrobium</taxon>
    </lineage>
</organism>
<keyword evidence="1" id="KW-0812">Transmembrane</keyword>
<sequence>MPAMVKFLAVMLMYSFIFPKAYVAVIPRSVLWLKKHFYDEVPADVKWAVTYQKFLLGLLFVFEVFIQSSWSAWVAYKIFEYSTQSELHGWAYMGLGFICGEGALGYIARKEEAIDLWVALRSIIPMGLLAEFIINPRFLDTLFGWLVRITL</sequence>
<dbReference type="Proteomes" id="UP000185093">
    <property type="component" value="Unassembled WGS sequence"/>
</dbReference>
<reference evidence="2 3" key="1">
    <citation type="submission" date="2016-11" db="EMBL/GenBank/DDBJ databases">
        <authorList>
            <person name="Varghese N."/>
            <person name="Submissions S."/>
        </authorList>
    </citation>
    <scope>NUCLEOTIDE SEQUENCE [LARGE SCALE GENOMIC DNA]</scope>
    <source>
        <strain evidence="2 3">DSM 20664</strain>
    </source>
</reference>
<proteinExistence type="predicted"/>